<accession>A0A1V8RQW7</accession>
<dbReference type="STRING" id="1873176.BFN67_17675"/>
<evidence type="ECO:0000313" key="1">
    <source>
        <dbReference type="EMBL" id="OQM75602.1"/>
    </source>
</evidence>
<evidence type="ECO:0000313" key="2">
    <source>
        <dbReference type="Proteomes" id="UP000191905"/>
    </source>
</evidence>
<protein>
    <submittedName>
        <fullName evidence="1">Uncharacterized protein</fullName>
    </submittedName>
</protein>
<dbReference type="EMBL" id="MDET01000014">
    <property type="protein sequence ID" value="OQM75602.1"/>
    <property type="molecule type" value="Genomic_DNA"/>
</dbReference>
<proteinExistence type="predicted"/>
<dbReference type="RefSeq" id="WP_080919710.1">
    <property type="nucleotide sequence ID" value="NZ_MDET01000014.1"/>
</dbReference>
<keyword evidence="2" id="KW-1185">Reference proteome</keyword>
<organism evidence="1 2">
    <name type="scientific">Manganibacter manganicus</name>
    <dbReference type="NCBI Taxonomy" id="1873176"/>
    <lineage>
        <taxon>Bacteria</taxon>
        <taxon>Pseudomonadati</taxon>
        <taxon>Pseudomonadota</taxon>
        <taxon>Alphaproteobacteria</taxon>
        <taxon>Hyphomicrobiales</taxon>
        <taxon>Phyllobacteriaceae</taxon>
        <taxon>Manganibacter</taxon>
    </lineage>
</organism>
<dbReference type="OrthoDB" id="8030786at2"/>
<dbReference type="AlphaFoldDB" id="A0A1V8RQW7"/>
<sequence>MANRVLLGNFNGDYKVRISRPGFDVMDANLNNNQLSFTSDSPEIGRIVQRGMINLVPAGYDDISDVTVNFGVTYAEIPIVLAFVNNNGKYLCINTLTSDWQDNGWPDCGVIVTTTSCTFTVHYGGSKPVSYFVIGNTI</sequence>
<dbReference type="Proteomes" id="UP000191905">
    <property type="component" value="Unassembled WGS sequence"/>
</dbReference>
<gene>
    <name evidence="1" type="ORF">BFN67_17675</name>
</gene>
<reference evidence="1 2" key="1">
    <citation type="journal article" date="2016" name="Int. J. Syst. Evol. Microbiol.">
        <title>Pseudaminobacter manganicus sp. nov., isolated from sludge of a manganese mine.</title>
        <authorList>
            <person name="Li J."/>
            <person name="Huang J."/>
            <person name="Liao S."/>
            <person name="Wang G."/>
        </authorList>
    </citation>
    <scope>NUCLEOTIDE SEQUENCE [LARGE SCALE GENOMIC DNA]</scope>
    <source>
        <strain evidence="1 2">JH-7</strain>
    </source>
</reference>
<comment type="caution">
    <text evidence="1">The sequence shown here is derived from an EMBL/GenBank/DDBJ whole genome shotgun (WGS) entry which is preliminary data.</text>
</comment>
<name>A0A1V8RQW7_9HYPH</name>